<dbReference type="OrthoDB" id="9803053at2"/>
<dbReference type="HAMAP" id="MF_01346">
    <property type="entry name" value="ATP_synth_alpha_bact"/>
    <property type="match status" value="1"/>
</dbReference>
<keyword evidence="3 12" id="KW-0813">Transport</keyword>
<name>A0A1H3LS50_9FIRM</name>
<keyword evidence="10 12" id="KW-0139">CF(1)</keyword>
<dbReference type="InterPro" id="IPR038376">
    <property type="entry name" value="ATP_synth_asu_C_sf"/>
</dbReference>
<evidence type="ECO:0000313" key="17">
    <source>
        <dbReference type="Proteomes" id="UP000198625"/>
    </source>
</evidence>
<keyword evidence="4 12" id="KW-1003">Cell membrane</keyword>
<dbReference type="InterPro" id="IPR000194">
    <property type="entry name" value="ATPase_F1/V1/A1_a/bsu_nucl-bd"/>
</dbReference>
<dbReference type="FunFam" id="2.40.30.20:FF:000001">
    <property type="entry name" value="ATP synthase subunit alpha"/>
    <property type="match status" value="1"/>
</dbReference>
<evidence type="ECO:0000256" key="12">
    <source>
        <dbReference type="HAMAP-Rule" id="MF_01346"/>
    </source>
</evidence>
<dbReference type="CDD" id="cd18116">
    <property type="entry name" value="ATP-synt_F1_alpha_N"/>
    <property type="match status" value="1"/>
</dbReference>
<dbReference type="InterPro" id="IPR004100">
    <property type="entry name" value="ATPase_F1/V1/A1_a/bsu_N"/>
</dbReference>
<gene>
    <name evidence="12" type="primary">atpA</name>
    <name evidence="16" type="ORF">SAMN05660462_00618</name>
</gene>
<dbReference type="GO" id="GO:0043531">
    <property type="term" value="F:ADP binding"/>
    <property type="evidence" value="ECO:0007669"/>
    <property type="project" value="TreeGrafter"/>
</dbReference>
<dbReference type="Proteomes" id="UP000198625">
    <property type="component" value="Unassembled WGS sequence"/>
</dbReference>
<dbReference type="EMBL" id="FNQE01000004">
    <property type="protein sequence ID" value="SDY67183.1"/>
    <property type="molecule type" value="Genomic_DNA"/>
</dbReference>
<dbReference type="NCBIfam" id="TIGR00962">
    <property type="entry name" value="atpA"/>
    <property type="match status" value="1"/>
</dbReference>
<evidence type="ECO:0000256" key="11">
    <source>
        <dbReference type="ARBA" id="ARBA00023310"/>
    </source>
</evidence>
<dbReference type="EC" id="7.1.2.2" evidence="12"/>
<dbReference type="SUPFAM" id="SSF52540">
    <property type="entry name" value="P-loop containing nucleoside triphosphate hydrolases"/>
    <property type="match status" value="1"/>
</dbReference>
<feature type="domain" description="ATPase F1/V1/A1 complex alpha/beta subunit N-terminal" evidence="15">
    <location>
        <begin position="27"/>
        <end position="91"/>
    </location>
</feature>
<dbReference type="NCBIfam" id="NF009884">
    <property type="entry name" value="PRK13343.1"/>
    <property type="match status" value="1"/>
</dbReference>
<protein>
    <recommendedName>
        <fullName evidence="12">ATP synthase subunit alpha</fullName>
        <ecNumber evidence="12">7.1.2.2</ecNumber>
    </recommendedName>
    <alternativeName>
        <fullName evidence="12">ATP synthase F1 sector subunit alpha</fullName>
    </alternativeName>
    <alternativeName>
        <fullName evidence="12">F-ATPase subunit alpha</fullName>
    </alternativeName>
</protein>
<keyword evidence="8 12" id="KW-0406">Ion transport</keyword>
<dbReference type="FunFam" id="1.20.150.20:FF:000001">
    <property type="entry name" value="ATP synthase subunit alpha"/>
    <property type="match status" value="1"/>
</dbReference>
<dbReference type="Gene3D" id="1.20.150.20">
    <property type="entry name" value="ATP synthase alpha/beta chain, C-terminal domain"/>
    <property type="match status" value="1"/>
</dbReference>
<dbReference type="RefSeq" id="WP_091727053.1">
    <property type="nucleotide sequence ID" value="NZ_FNQE01000004.1"/>
</dbReference>
<keyword evidence="17" id="KW-1185">Reference proteome</keyword>
<keyword evidence="12" id="KW-0375">Hydrogen ion transport</keyword>
<comment type="similarity">
    <text evidence="2 12">Belongs to the ATPase alpha/beta chains family.</text>
</comment>
<evidence type="ECO:0000256" key="4">
    <source>
        <dbReference type="ARBA" id="ARBA00022475"/>
    </source>
</evidence>
<dbReference type="PANTHER" id="PTHR48082:SF2">
    <property type="entry name" value="ATP SYNTHASE SUBUNIT ALPHA, MITOCHONDRIAL"/>
    <property type="match status" value="1"/>
</dbReference>
<dbReference type="Gene3D" id="2.40.30.20">
    <property type="match status" value="1"/>
</dbReference>
<comment type="function">
    <text evidence="12">Produces ATP from ADP in the presence of a proton gradient across the membrane. The alpha chain is a regulatory subunit.</text>
</comment>
<evidence type="ECO:0000256" key="2">
    <source>
        <dbReference type="ARBA" id="ARBA00008936"/>
    </source>
</evidence>
<evidence type="ECO:0000256" key="6">
    <source>
        <dbReference type="ARBA" id="ARBA00022840"/>
    </source>
</evidence>
<comment type="subcellular location">
    <subcellularLocation>
        <location evidence="12">Cell membrane</location>
        <topology evidence="12">Peripheral membrane protein</topology>
    </subcellularLocation>
    <subcellularLocation>
        <location evidence="1">Membrane</location>
        <topology evidence="1">Peripheral membrane protein</topology>
    </subcellularLocation>
</comment>
<feature type="domain" description="ATP synthase alpha subunit C-terminal" evidence="14">
    <location>
        <begin position="371"/>
        <end position="496"/>
    </location>
</feature>
<dbReference type="FunFam" id="3.40.50.300:FF:000002">
    <property type="entry name" value="ATP synthase subunit alpha"/>
    <property type="match status" value="1"/>
</dbReference>
<evidence type="ECO:0000256" key="5">
    <source>
        <dbReference type="ARBA" id="ARBA00022741"/>
    </source>
</evidence>
<keyword evidence="5 12" id="KW-0547">Nucleotide-binding</keyword>
<feature type="site" description="Required for activity" evidence="12">
    <location>
        <position position="362"/>
    </location>
</feature>
<evidence type="ECO:0000256" key="8">
    <source>
        <dbReference type="ARBA" id="ARBA00023065"/>
    </source>
</evidence>
<dbReference type="Pfam" id="PF00306">
    <property type="entry name" value="ATP-synt_ab_C"/>
    <property type="match status" value="1"/>
</dbReference>
<dbReference type="InterPro" id="IPR020003">
    <property type="entry name" value="ATPase_a/bsu_AS"/>
</dbReference>
<dbReference type="STRING" id="415015.SAMN05660462_00618"/>
<evidence type="ECO:0000256" key="9">
    <source>
        <dbReference type="ARBA" id="ARBA00023136"/>
    </source>
</evidence>
<evidence type="ECO:0000259" key="14">
    <source>
        <dbReference type="Pfam" id="PF00306"/>
    </source>
</evidence>
<evidence type="ECO:0000256" key="1">
    <source>
        <dbReference type="ARBA" id="ARBA00004170"/>
    </source>
</evidence>
<keyword evidence="7 12" id="KW-1278">Translocase</keyword>
<dbReference type="InterPro" id="IPR027417">
    <property type="entry name" value="P-loop_NTPase"/>
</dbReference>
<dbReference type="Pfam" id="PF02874">
    <property type="entry name" value="ATP-synt_ab_N"/>
    <property type="match status" value="1"/>
</dbReference>
<keyword evidence="6 12" id="KW-0067">ATP-binding</keyword>
<sequence>MNLRPEEISSIIKEQIKRYEKKLDVVDVGTVIQVGDGIARIHGLESCMSGELLEFPGEVYGMALNLEEDNVGCVLLGSDENIKEGDIVKRTERIVEVPVGDALIGRVVNSLGQPIDGKGPINTDKFRPVESRAPGVIERKSVSAPLQTGIKAIDSMIPIGRGQRELIIGDRQTGKTAIAIDTIINQKGQDVICIYVAIGQKRSTVAQIVNTLESKGAMDYSIVVSATASELAPLQYIAPYAGVAMAEEFMYQGKDVLIIYDDLSKHAVAYRAMSLLLRRPPGREAYPGDVFYLHSRLLERAARLDEKYGGGSITALPIIETLAGDISAYIPTNVISITDGQIFLESELFFSGQRPAVNSGLSVSRVGGAAQIKAMKKVSGGIKLELAQYRELSAFAQFGSELDKETQDRLSHGERIMEILKQPQYSPMPVEKQIMVLYAVTNKYMSDVPLERIKDFEREFLNFMETTYPQVGKKIIETKELTKEIEAELVKGIEEFKKSFA</sequence>
<comment type="catalytic activity">
    <reaction evidence="12">
        <text>ATP + H2O + 4 H(+)(in) = ADP + phosphate + 5 H(+)(out)</text>
        <dbReference type="Rhea" id="RHEA:57720"/>
        <dbReference type="ChEBI" id="CHEBI:15377"/>
        <dbReference type="ChEBI" id="CHEBI:15378"/>
        <dbReference type="ChEBI" id="CHEBI:30616"/>
        <dbReference type="ChEBI" id="CHEBI:43474"/>
        <dbReference type="ChEBI" id="CHEBI:456216"/>
        <dbReference type="EC" id="7.1.2.2"/>
    </reaction>
</comment>
<keyword evidence="9 12" id="KW-0472">Membrane</keyword>
<dbReference type="SUPFAM" id="SSF47917">
    <property type="entry name" value="C-terminal domain of alpha and beta subunits of F1 ATP synthase"/>
    <property type="match status" value="1"/>
</dbReference>
<dbReference type="AlphaFoldDB" id="A0A1H3LS50"/>
<reference evidence="16 17" key="1">
    <citation type="submission" date="2016-10" db="EMBL/GenBank/DDBJ databases">
        <authorList>
            <person name="de Groot N.N."/>
        </authorList>
    </citation>
    <scope>NUCLEOTIDE SEQUENCE [LARGE SCALE GENOMIC DNA]</scope>
    <source>
        <strain evidence="16 17">DSM 21650</strain>
    </source>
</reference>
<dbReference type="InterPro" id="IPR000793">
    <property type="entry name" value="ATP_synth_asu_C"/>
</dbReference>
<dbReference type="PROSITE" id="PS00152">
    <property type="entry name" value="ATPASE_ALPHA_BETA"/>
    <property type="match status" value="1"/>
</dbReference>
<evidence type="ECO:0000256" key="3">
    <source>
        <dbReference type="ARBA" id="ARBA00022448"/>
    </source>
</evidence>
<evidence type="ECO:0000256" key="7">
    <source>
        <dbReference type="ARBA" id="ARBA00022967"/>
    </source>
</evidence>
<dbReference type="CDD" id="cd18113">
    <property type="entry name" value="ATP-synt_F1_alpha_C"/>
    <property type="match status" value="1"/>
</dbReference>
<dbReference type="CDD" id="cd01132">
    <property type="entry name" value="F1-ATPase_alpha_CD"/>
    <property type="match status" value="1"/>
</dbReference>
<dbReference type="SUPFAM" id="SSF50615">
    <property type="entry name" value="N-terminal domain of alpha and beta subunits of F1 ATP synthase"/>
    <property type="match status" value="1"/>
</dbReference>
<dbReference type="GO" id="GO:0005524">
    <property type="term" value="F:ATP binding"/>
    <property type="evidence" value="ECO:0007669"/>
    <property type="project" value="UniProtKB-UniRule"/>
</dbReference>
<feature type="domain" description="ATPase F1/V1/A1 complex alpha/beta subunit nucleotide-binding" evidence="13">
    <location>
        <begin position="149"/>
        <end position="364"/>
    </location>
</feature>
<dbReference type="Gene3D" id="3.40.50.300">
    <property type="entry name" value="P-loop containing nucleotide triphosphate hydrolases"/>
    <property type="match status" value="1"/>
</dbReference>
<dbReference type="PANTHER" id="PTHR48082">
    <property type="entry name" value="ATP SYNTHASE SUBUNIT ALPHA, MITOCHONDRIAL"/>
    <property type="match status" value="1"/>
</dbReference>
<proteinExistence type="inferred from homology"/>
<dbReference type="InterPro" id="IPR005294">
    <property type="entry name" value="ATP_synth_F1_asu"/>
</dbReference>
<dbReference type="PIRSF" id="PIRSF039088">
    <property type="entry name" value="F_ATPase_subunit_alpha"/>
    <property type="match status" value="1"/>
</dbReference>
<organism evidence="16 17">
    <name type="scientific">Proteiniborus ethanoligenes</name>
    <dbReference type="NCBI Taxonomy" id="415015"/>
    <lineage>
        <taxon>Bacteria</taxon>
        <taxon>Bacillati</taxon>
        <taxon>Bacillota</taxon>
        <taxon>Clostridia</taxon>
        <taxon>Eubacteriales</taxon>
        <taxon>Proteiniborus</taxon>
    </lineage>
</organism>
<feature type="binding site" evidence="12">
    <location>
        <begin position="169"/>
        <end position="176"/>
    </location>
    <ligand>
        <name>ATP</name>
        <dbReference type="ChEBI" id="CHEBI:30616"/>
    </ligand>
</feature>
<dbReference type="InterPro" id="IPR036121">
    <property type="entry name" value="ATPase_F1/V1/A1_a/bsu_N_sf"/>
</dbReference>
<keyword evidence="11 12" id="KW-0066">ATP synthesis</keyword>
<accession>A0A1H3LS50</accession>
<dbReference type="Pfam" id="PF00006">
    <property type="entry name" value="ATP-synt_ab"/>
    <property type="match status" value="1"/>
</dbReference>
<dbReference type="GO" id="GO:0005886">
    <property type="term" value="C:plasma membrane"/>
    <property type="evidence" value="ECO:0007669"/>
    <property type="project" value="UniProtKB-SubCell"/>
</dbReference>
<evidence type="ECO:0000259" key="15">
    <source>
        <dbReference type="Pfam" id="PF02874"/>
    </source>
</evidence>
<evidence type="ECO:0000259" key="13">
    <source>
        <dbReference type="Pfam" id="PF00006"/>
    </source>
</evidence>
<dbReference type="InterPro" id="IPR023366">
    <property type="entry name" value="ATP_synth_asu-like_sf"/>
</dbReference>
<evidence type="ECO:0000256" key="10">
    <source>
        <dbReference type="ARBA" id="ARBA00023196"/>
    </source>
</evidence>
<evidence type="ECO:0000313" key="16">
    <source>
        <dbReference type="EMBL" id="SDY67183.1"/>
    </source>
</evidence>
<dbReference type="GO" id="GO:0046933">
    <property type="term" value="F:proton-transporting ATP synthase activity, rotational mechanism"/>
    <property type="evidence" value="ECO:0007669"/>
    <property type="project" value="UniProtKB-UniRule"/>
</dbReference>
<dbReference type="InterPro" id="IPR033732">
    <property type="entry name" value="ATP_synth_F1_a_nt-bd_dom"/>
</dbReference>
<dbReference type="GO" id="GO:0045259">
    <property type="term" value="C:proton-transporting ATP synthase complex"/>
    <property type="evidence" value="ECO:0007669"/>
    <property type="project" value="UniProtKB-KW"/>
</dbReference>